<gene>
    <name evidence="2" type="ORF">ACGU38_01125</name>
    <name evidence="3" type="ORF">ACGU38_31315</name>
</gene>
<evidence type="ECO:0000313" key="2">
    <source>
        <dbReference type="EMBL" id="MFG6293962.1"/>
    </source>
</evidence>
<accession>A0ABW7ECS7</accession>
<feature type="compositionally biased region" description="Basic and acidic residues" evidence="1">
    <location>
        <begin position="105"/>
        <end position="117"/>
    </location>
</feature>
<evidence type="ECO:0000256" key="1">
    <source>
        <dbReference type="SAM" id="MobiDB-lite"/>
    </source>
</evidence>
<reference evidence="3 4" key="1">
    <citation type="submission" date="2024-10" db="EMBL/GenBank/DDBJ databases">
        <title>Draft genome assembly of a novel steroid transforming actinomycete isolated from African clawed frog Xenopus laevis.</title>
        <authorList>
            <person name="Bragin E."/>
            <person name="Kollerov V."/>
            <person name="Donova M.V."/>
        </authorList>
    </citation>
    <scope>NUCLEOTIDE SEQUENCE [LARGE SCALE GENOMIC DNA]</scope>
    <source>
        <strain evidence="3 4">MTOC-St3</strain>
    </source>
</reference>
<evidence type="ECO:0000313" key="4">
    <source>
        <dbReference type="Proteomes" id="UP001605990"/>
    </source>
</evidence>
<evidence type="ECO:0000313" key="3">
    <source>
        <dbReference type="EMBL" id="MFG6299829.1"/>
    </source>
</evidence>
<comment type="caution">
    <text evidence="3">The sequence shown here is derived from an EMBL/GenBank/DDBJ whole genome shotgun (WGS) entry which is preliminary data.</text>
</comment>
<dbReference type="RefSeq" id="WP_078855141.1">
    <property type="nucleotide sequence ID" value="NZ_CP161948.1"/>
</dbReference>
<sequence length="130" mass="14321">MAAGTVMLLSLARTLLPRHGDRLTLAFARIVLVQLFNALDARADDGPLLGRFPLRDRTLWLCLAGLLAVHLPWAPKASVRSSSSRTGGRCPRRPCSPCSWWGSSRAERSPPRAETRGPRGARARQRVKVE</sequence>
<organism evidence="3 4">
    <name type="scientific">Streptomyces rochei</name>
    <name type="common">Streptomyces parvullus</name>
    <dbReference type="NCBI Taxonomy" id="1928"/>
    <lineage>
        <taxon>Bacteria</taxon>
        <taxon>Bacillati</taxon>
        <taxon>Actinomycetota</taxon>
        <taxon>Actinomycetes</taxon>
        <taxon>Kitasatosporales</taxon>
        <taxon>Streptomycetaceae</taxon>
        <taxon>Streptomyces</taxon>
        <taxon>Streptomyces rochei group</taxon>
    </lineage>
</organism>
<feature type="compositionally biased region" description="Low complexity" evidence="1">
    <location>
        <begin position="80"/>
        <end position="99"/>
    </location>
</feature>
<feature type="region of interest" description="Disordered" evidence="1">
    <location>
        <begin position="76"/>
        <end position="130"/>
    </location>
</feature>
<name>A0ABW7ECS7_STRRO</name>
<feature type="compositionally biased region" description="Basic residues" evidence="1">
    <location>
        <begin position="119"/>
        <end position="130"/>
    </location>
</feature>
<keyword evidence="4" id="KW-1185">Reference proteome</keyword>
<dbReference type="EMBL" id="JBIENY010000011">
    <property type="protein sequence ID" value="MFG6293962.1"/>
    <property type="molecule type" value="Genomic_DNA"/>
</dbReference>
<dbReference type="EMBL" id="JBIENY010000454">
    <property type="protein sequence ID" value="MFG6299829.1"/>
    <property type="molecule type" value="Genomic_DNA"/>
</dbReference>
<dbReference type="Proteomes" id="UP001605990">
    <property type="component" value="Unassembled WGS sequence"/>
</dbReference>
<protein>
    <submittedName>
        <fullName evidence="3">Uncharacterized protein</fullName>
    </submittedName>
</protein>
<proteinExistence type="predicted"/>